<dbReference type="SUPFAM" id="SSF53474">
    <property type="entry name" value="alpha/beta-Hydrolases"/>
    <property type="match status" value="1"/>
</dbReference>
<sequence>MARLRYRVEGEGPKVVLLNGLFQRLESWDPVVPLLGGYTLLRYDMRGQGESEAPEGPYTPKAHAQDLLALLQELGWEEASLVGLSNGGIVALQAALMAPTRFRSLVLACTTPYLDPALRAKVGSWLHALKTGGTPLRLRVALPWVYGAGFLNAHPELLTEEGLASLIAQAPDERAQERLLLGFLSLEDLRPRLHSLALPALVLYGKEDLLFPKPYAQALAEALGAKLQALPTGHAAPLEDPLAFAQAVRKFMEEIHA</sequence>
<dbReference type="PANTHER" id="PTHR43433">
    <property type="entry name" value="HYDROLASE, ALPHA/BETA FOLD FAMILY PROTEIN"/>
    <property type="match status" value="1"/>
</dbReference>
<dbReference type="EMBL" id="LJJR01000041">
    <property type="protein sequence ID" value="KPD26257.1"/>
    <property type="molecule type" value="Genomic_DNA"/>
</dbReference>
<organism evidence="2 4">
    <name type="scientific">Thermus scotoductus</name>
    <dbReference type="NCBI Taxonomy" id="37636"/>
    <lineage>
        <taxon>Bacteria</taxon>
        <taxon>Thermotogati</taxon>
        <taxon>Deinococcota</taxon>
        <taxon>Deinococci</taxon>
        <taxon>Thermales</taxon>
        <taxon>Thermaceae</taxon>
        <taxon>Thermus</taxon>
    </lineage>
</organism>
<keyword evidence="2" id="KW-0378">Hydrolase</keyword>
<reference evidence="2 4" key="1">
    <citation type="submission" date="2015-09" db="EMBL/GenBank/DDBJ databases">
        <title>Draft genome sequence of Thermus scotoductus strain K1 isolated from a geothermal spring in Nagorno-Karabakh, Armenia.</title>
        <authorList>
            <person name="Saghatelyan A."/>
            <person name="Poghosyan L."/>
            <person name="Panosyan H."/>
            <person name="Birkeland N.-K."/>
        </authorList>
    </citation>
    <scope>NUCLEOTIDE SEQUENCE [LARGE SCALE GENOMIC DNA]</scope>
    <source>
        <strain evidence="2 4">K1</strain>
    </source>
</reference>
<dbReference type="Proteomes" id="UP000287173">
    <property type="component" value="Unassembled WGS sequence"/>
</dbReference>
<evidence type="ECO:0000313" key="4">
    <source>
        <dbReference type="Proteomes" id="UP000053099"/>
    </source>
</evidence>
<evidence type="ECO:0000313" key="5">
    <source>
        <dbReference type="Proteomes" id="UP000287173"/>
    </source>
</evidence>
<dbReference type="InterPro" id="IPR000073">
    <property type="entry name" value="AB_hydrolase_1"/>
</dbReference>
<accession>A0A0N0ZRE5</accession>
<dbReference type="Gene3D" id="3.40.50.1820">
    <property type="entry name" value="alpha/beta hydrolase"/>
    <property type="match status" value="1"/>
</dbReference>
<dbReference type="PATRIC" id="fig|37636.3.peg.1617"/>
<dbReference type="GO" id="GO:0016787">
    <property type="term" value="F:hydrolase activity"/>
    <property type="evidence" value="ECO:0007669"/>
    <property type="project" value="UniProtKB-KW"/>
</dbReference>
<evidence type="ECO:0000259" key="1">
    <source>
        <dbReference type="Pfam" id="PF00561"/>
    </source>
</evidence>
<dbReference type="AlphaFoldDB" id="A0A0N0ZRE5"/>
<protein>
    <submittedName>
        <fullName evidence="2 3">Hydrolase</fullName>
    </submittedName>
</protein>
<dbReference type="InterPro" id="IPR029058">
    <property type="entry name" value="AB_hydrolase_fold"/>
</dbReference>
<feature type="domain" description="AB hydrolase-1" evidence="1">
    <location>
        <begin position="15"/>
        <end position="241"/>
    </location>
</feature>
<dbReference type="PRINTS" id="PR00111">
    <property type="entry name" value="ABHYDROLASE"/>
</dbReference>
<name>A0A0N0ZRE5_THESC</name>
<dbReference type="EMBL" id="PEMG01000438">
    <property type="protein sequence ID" value="RTI05264.1"/>
    <property type="molecule type" value="Genomic_DNA"/>
</dbReference>
<dbReference type="Pfam" id="PF00561">
    <property type="entry name" value="Abhydrolase_1"/>
    <property type="match status" value="1"/>
</dbReference>
<evidence type="ECO:0000313" key="2">
    <source>
        <dbReference type="EMBL" id="KPD26257.1"/>
    </source>
</evidence>
<evidence type="ECO:0000313" key="3">
    <source>
        <dbReference type="EMBL" id="RTI05264.1"/>
    </source>
</evidence>
<dbReference type="InterPro" id="IPR050471">
    <property type="entry name" value="AB_hydrolase"/>
</dbReference>
<dbReference type="PANTHER" id="PTHR43433:SF5">
    <property type="entry name" value="AB HYDROLASE-1 DOMAIN-CONTAINING PROTEIN"/>
    <property type="match status" value="1"/>
</dbReference>
<gene>
    <name evidence="2" type="ORF">AN926_10715</name>
    <name evidence="3" type="ORF">CSW30_11815</name>
</gene>
<reference evidence="3 5" key="2">
    <citation type="journal article" date="2019" name="Extremophiles">
        <title>Biogeography of thermophiles and predominance of Thermus scotoductus in domestic water heaters.</title>
        <authorList>
            <person name="Wilpiszeski R.L."/>
            <person name="Zhang Z."/>
            <person name="House C.H."/>
        </authorList>
    </citation>
    <scope>NUCLEOTIDE SEQUENCE [LARGE SCALE GENOMIC DNA]</scope>
    <source>
        <strain evidence="3 5">17_S17</strain>
    </source>
</reference>
<proteinExistence type="predicted"/>
<dbReference type="Proteomes" id="UP000053099">
    <property type="component" value="Unassembled WGS sequence"/>
</dbReference>
<comment type="caution">
    <text evidence="2">The sequence shown here is derived from an EMBL/GenBank/DDBJ whole genome shotgun (WGS) entry which is preliminary data.</text>
</comment>
<dbReference type="RefSeq" id="WP_054392379.1">
    <property type="nucleotide sequence ID" value="NZ_PEMG01000438.1"/>
</dbReference>